<dbReference type="Gene3D" id="1.10.260.40">
    <property type="entry name" value="lambda repressor-like DNA-binding domains"/>
    <property type="match status" value="1"/>
</dbReference>
<organism evidence="3 4">
    <name type="scientific">Melghiribacillus thermohalophilus</name>
    <dbReference type="NCBI Taxonomy" id="1324956"/>
    <lineage>
        <taxon>Bacteria</taxon>
        <taxon>Bacillati</taxon>
        <taxon>Bacillota</taxon>
        <taxon>Bacilli</taxon>
        <taxon>Bacillales</taxon>
        <taxon>Bacillaceae</taxon>
        <taxon>Melghiribacillus</taxon>
    </lineage>
</organism>
<dbReference type="GO" id="GO:0003677">
    <property type="term" value="F:DNA binding"/>
    <property type="evidence" value="ECO:0007669"/>
    <property type="project" value="UniProtKB-KW"/>
</dbReference>
<dbReference type="PANTHER" id="PTHR46558">
    <property type="entry name" value="TRACRIPTIONAL REGULATORY PROTEIN-RELATED-RELATED"/>
    <property type="match status" value="1"/>
</dbReference>
<evidence type="ECO:0000313" key="3">
    <source>
        <dbReference type="EMBL" id="TCT25612.1"/>
    </source>
</evidence>
<dbReference type="EMBL" id="SMAN01000003">
    <property type="protein sequence ID" value="TCT25612.1"/>
    <property type="molecule type" value="Genomic_DNA"/>
</dbReference>
<dbReference type="SMART" id="SM00530">
    <property type="entry name" value="HTH_XRE"/>
    <property type="match status" value="1"/>
</dbReference>
<keyword evidence="4" id="KW-1185">Reference proteome</keyword>
<dbReference type="Pfam" id="PF13560">
    <property type="entry name" value="HTH_31"/>
    <property type="match status" value="1"/>
</dbReference>
<protein>
    <submittedName>
        <fullName evidence="3">Xre family transcriptional regulator</fullName>
    </submittedName>
</protein>
<name>A0A4R3NEG9_9BACI</name>
<proteinExistence type="predicted"/>
<comment type="caution">
    <text evidence="3">The sequence shown here is derived from an EMBL/GenBank/DDBJ whole genome shotgun (WGS) entry which is preliminary data.</text>
</comment>
<dbReference type="RefSeq" id="WP_132371041.1">
    <property type="nucleotide sequence ID" value="NZ_SMAN01000003.1"/>
</dbReference>
<dbReference type="AlphaFoldDB" id="A0A4R3NEG9"/>
<dbReference type="PROSITE" id="PS50943">
    <property type="entry name" value="HTH_CROC1"/>
    <property type="match status" value="1"/>
</dbReference>
<accession>A0A4R3NEG9</accession>
<evidence type="ECO:0000256" key="1">
    <source>
        <dbReference type="ARBA" id="ARBA00023125"/>
    </source>
</evidence>
<feature type="domain" description="HTH cro/C1-type" evidence="2">
    <location>
        <begin position="14"/>
        <end position="67"/>
    </location>
</feature>
<dbReference type="PANTHER" id="PTHR46558:SF4">
    <property type="entry name" value="DNA-BIDING PHAGE PROTEIN"/>
    <property type="match status" value="1"/>
</dbReference>
<dbReference type="OrthoDB" id="1796720at2"/>
<dbReference type="InterPro" id="IPR001387">
    <property type="entry name" value="Cro/C1-type_HTH"/>
</dbReference>
<evidence type="ECO:0000313" key="4">
    <source>
        <dbReference type="Proteomes" id="UP000294650"/>
    </source>
</evidence>
<keyword evidence="1" id="KW-0238">DNA-binding</keyword>
<dbReference type="Proteomes" id="UP000294650">
    <property type="component" value="Unassembled WGS sequence"/>
</dbReference>
<reference evidence="3 4" key="1">
    <citation type="submission" date="2019-03" db="EMBL/GenBank/DDBJ databases">
        <title>Genomic Encyclopedia of Type Strains, Phase IV (KMG-IV): sequencing the most valuable type-strain genomes for metagenomic binning, comparative biology and taxonomic classification.</title>
        <authorList>
            <person name="Goeker M."/>
        </authorList>
    </citation>
    <scope>NUCLEOTIDE SEQUENCE [LARGE SCALE GENOMIC DNA]</scope>
    <source>
        <strain evidence="3 4">DSM 25894</strain>
    </source>
</reference>
<evidence type="ECO:0000259" key="2">
    <source>
        <dbReference type="PROSITE" id="PS50943"/>
    </source>
</evidence>
<dbReference type="SUPFAM" id="SSF47413">
    <property type="entry name" value="lambda repressor-like DNA-binding domains"/>
    <property type="match status" value="1"/>
</dbReference>
<dbReference type="InterPro" id="IPR010982">
    <property type="entry name" value="Lambda_DNA-bd_dom_sf"/>
</dbReference>
<sequence length="150" mass="17447">MNKDILVESLSPKIKLVRAEQGYTQERMANILGISKKTLVQIEKGRNLASWTTIVALCSLFRHSDVIQNELGEDVLEVVETVALETVERPIKKTLGGKVWWTDMLQNNGYILQQNLISKHFRIIDHNNYRYYSTFNKQEAMEKLHELTER</sequence>
<gene>
    <name evidence="3" type="ORF">EDD68_103167</name>
</gene>
<dbReference type="CDD" id="cd00093">
    <property type="entry name" value="HTH_XRE"/>
    <property type="match status" value="1"/>
</dbReference>